<dbReference type="PANTHER" id="PTHR43842:SF2">
    <property type="entry name" value="PROPIONYL-COA CARBOXYLASE BETA CHAIN, MITOCHONDRIAL"/>
    <property type="match status" value="1"/>
</dbReference>
<evidence type="ECO:0000259" key="2">
    <source>
        <dbReference type="PROSITE" id="PS50989"/>
    </source>
</evidence>
<gene>
    <name evidence="3" type="ORF">SAMN05443575_1770</name>
</gene>
<dbReference type="Proteomes" id="UP000186132">
    <property type="component" value="Unassembled WGS sequence"/>
</dbReference>
<dbReference type="InterPro" id="IPR051047">
    <property type="entry name" value="AccD/PCCB"/>
</dbReference>
<evidence type="ECO:0000259" key="1">
    <source>
        <dbReference type="PROSITE" id="PS50980"/>
    </source>
</evidence>
<organism evidence="3 4">
    <name type="scientific">Jatrophihabitans endophyticus</name>
    <dbReference type="NCBI Taxonomy" id="1206085"/>
    <lineage>
        <taxon>Bacteria</taxon>
        <taxon>Bacillati</taxon>
        <taxon>Actinomycetota</taxon>
        <taxon>Actinomycetes</taxon>
        <taxon>Jatrophihabitantales</taxon>
        <taxon>Jatrophihabitantaceae</taxon>
        <taxon>Jatrophihabitans</taxon>
    </lineage>
</organism>
<dbReference type="PROSITE" id="PS50989">
    <property type="entry name" value="COA_CT_CTER"/>
    <property type="match status" value="1"/>
</dbReference>
<feature type="domain" description="CoA carboxyltransferase N-terminal" evidence="1">
    <location>
        <begin position="1"/>
        <end position="222"/>
    </location>
</feature>
<dbReference type="PROSITE" id="PS50980">
    <property type="entry name" value="COA_CT_NTER"/>
    <property type="match status" value="1"/>
</dbReference>
<dbReference type="InterPro" id="IPR029045">
    <property type="entry name" value="ClpP/crotonase-like_dom_sf"/>
</dbReference>
<dbReference type="InterPro" id="IPR011762">
    <property type="entry name" value="COA_CT_N"/>
</dbReference>
<dbReference type="OrthoDB" id="5240504at2"/>
<dbReference type="InterPro" id="IPR011763">
    <property type="entry name" value="COA_CT_C"/>
</dbReference>
<dbReference type="GO" id="GO:0009317">
    <property type="term" value="C:acetyl-CoA carboxylase complex"/>
    <property type="evidence" value="ECO:0007669"/>
    <property type="project" value="TreeGrafter"/>
</dbReference>
<keyword evidence="3" id="KW-0808">Transferase</keyword>
<dbReference type="RefSeq" id="WP_084180859.1">
    <property type="nucleotide sequence ID" value="NZ_FQVU01000002.1"/>
</dbReference>
<dbReference type="PANTHER" id="PTHR43842">
    <property type="entry name" value="PROPIONYL-COA CARBOXYLASE BETA CHAIN"/>
    <property type="match status" value="1"/>
</dbReference>
<dbReference type="AlphaFoldDB" id="A0A1M5I603"/>
<name>A0A1M5I603_9ACTN</name>
<reference evidence="4" key="1">
    <citation type="submission" date="2016-11" db="EMBL/GenBank/DDBJ databases">
        <authorList>
            <person name="Varghese N."/>
            <person name="Submissions S."/>
        </authorList>
    </citation>
    <scope>NUCLEOTIDE SEQUENCE [LARGE SCALE GENOMIC DNA]</scope>
    <source>
        <strain evidence="4">DSM 45627</strain>
    </source>
</reference>
<keyword evidence="4" id="KW-1185">Reference proteome</keyword>
<dbReference type="GO" id="GO:0016740">
    <property type="term" value="F:transferase activity"/>
    <property type="evidence" value="ECO:0007669"/>
    <property type="project" value="UniProtKB-KW"/>
</dbReference>
<dbReference type="GO" id="GO:0004658">
    <property type="term" value="F:propionyl-CoA carboxylase activity"/>
    <property type="evidence" value="ECO:0007669"/>
    <property type="project" value="TreeGrafter"/>
</dbReference>
<dbReference type="Gene3D" id="3.90.226.10">
    <property type="entry name" value="2-enoyl-CoA Hydratase, Chain A, domain 1"/>
    <property type="match status" value="2"/>
</dbReference>
<dbReference type="Pfam" id="PF01039">
    <property type="entry name" value="Carboxyl_trans"/>
    <property type="match status" value="1"/>
</dbReference>
<protein>
    <submittedName>
        <fullName evidence="3">Acetyl-CoA/propionyl-CoA carboxylase carboxyl transferase subunit</fullName>
    </submittedName>
</protein>
<dbReference type="EMBL" id="FQVU01000002">
    <property type="protein sequence ID" value="SHG23796.1"/>
    <property type="molecule type" value="Genomic_DNA"/>
</dbReference>
<dbReference type="STRING" id="1206085.SAMN05443575_1770"/>
<accession>A0A1M5I603</accession>
<sequence>MTTQLEPARPGDTPRAVSAVCAERFDALFDTWRAIDRGEGVDVARGAVAGVDTVAFATDPGTQGGALGADGCRAIVAATELAVAQGIPVVGIWRSGGARLGEGVDSLDGMARVFAVKSTASGRVLQLSLVVGPSAGGAAYGPALTDVVVMGPEGRIFVTGPDVVRNATGEDVDMERLGGPDTQGRSGVAHVVCETDDEAVRRSRAIIELTSRLGSAHDDDEERDDPGELLPGSGRRAYDVVPIVRALLDGGEYLEFQAGWARNVTTGLGRLGGRTVGVVATNPLHLAGCLDASSGDKSGRFVQWCDALGIALVFLVDVPGYLPGLGQEEAGVVRRGAKLLHAYATASVPRLTVVLRKAFGGAYIAMGSRGLGADHVLAWPEARIGVMGAEAAVEILHRRELVAIADEQDRANRLAELADDYLTGVGGLERALETGVVDAVVAPAATRRHLIAALRDSGAPHGSDRPNPPL</sequence>
<proteinExistence type="predicted"/>
<dbReference type="InterPro" id="IPR034733">
    <property type="entry name" value="AcCoA_carboxyl_beta"/>
</dbReference>
<evidence type="ECO:0000313" key="4">
    <source>
        <dbReference type="Proteomes" id="UP000186132"/>
    </source>
</evidence>
<dbReference type="SUPFAM" id="SSF52096">
    <property type="entry name" value="ClpP/crotonase"/>
    <property type="match status" value="2"/>
</dbReference>
<feature type="domain" description="CoA carboxyltransferase C-terminal" evidence="2">
    <location>
        <begin position="222"/>
        <end position="456"/>
    </location>
</feature>
<evidence type="ECO:0000313" key="3">
    <source>
        <dbReference type="EMBL" id="SHG23796.1"/>
    </source>
</evidence>